<organism evidence="2 3">
    <name type="scientific">Lymnaea stagnalis</name>
    <name type="common">Great pond snail</name>
    <name type="synonym">Helix stagnalis</name>
    <dbReference type="NCBI Taxonomy" id="6523"/>
    <lineage>
        <taxon>Eukaryota</taxon>
        <taxon>Metazoa</taxon>
        <taxon>Spiralia</taxon>
        <taxon>Lophotrochozoa</taxon>
        <taxon>Mollusca</taxon>
        <taxon>Gastropoda</taxon>
        <taxon>Heterobranchia</taxon>
        <taxon>Euthyneura</taxon>
        <taxon>Panpulmonata</taxon>
        <taxon>Hygrophila</taxon>
        <taxon>Lymnaeoidea</taxon>
        <taxon>Lymnaeidae</taxon>
        <taxon>Lymnaea</taxon>
    </lineage>
</organism>
<protein>
    <submittedName>
        <fullName evidence="2">Uncharacterized protein</fullName>
    </submittedName>
</protein>
<proteinExistence type="predicted"/>
<gene>
    <name evidence="2" type="ORF">GSLYS_00019335001</name>
</gene>
<comment type="caution">
    <text evidence="2">The sequence shown here is derived from an EMBL/GenBank/DDBJ whole genome shotgun (WGS) entry which is preliminary data.</text>
</comment>
<evidence type="ECO:0000256" key="1">
    <source>
        <dbReference type="SAM" id="SignalP"/>
    </source>
</evidence>
<keyword evidence="3" id="KW-1185">Reference proteome</keyword>
<evidence type="ECO:0000313" key="3">
    <source>
        <dbReference type="Proteomes" id="UP001497497"/>
    </source>
</evidence>
<dbReference type="Proteomes" id="UP001497497">
    <property type="component" value="Unassembled WGS sequence"/>
</dbReference>
<reference evidence="2 3" key="1">
    <citation type="submission" date="2024-04" db="EMBL/GenBank/DDBJ databases">
        <authorList>
            <consortium name="Genoscope - CEA"/>
            <person name="William W."/>
        </authorList>
    </citation>
    <scope>NUCLEOTIDE SEQUENCE [LARGE SCALE GENOMIC DNA]</scope>
</reference>
<name>A0AAV2IGY5_LYMST</name>
<evidence type="ECO:0000313" key="2">
    <source>
        <dbReference type="EMBL" id="CAL1545958.1"/>
    </source>
</evidence>
<keyword evidence="1" id="KW-0732">Signal</keyword>
<feature type="chain" id="PRO_5043808147" evidence="1">
    <location>
        <begin position="23"/>
        <end position="103"/>
    </location>
</feature>
<accession>A0AAV2IGY5</accession>
<dbReference type="AlphaFoldDB" id="A0AAV2IGY5"/>
<feature type="signal peptide" evidence="1">
    <location>
        <begin position="1"/>
        <end position="22"/>
    </location>
</feature>
<sequence length="103" mass="10777">MDMLDVTVLLLALLTAVGVSNGQQSGCSTAQNDCQRSAAAAFGNSSATDEDKCGKTKEALSCIKNLTCTSDVTFRALFLVTLDRLTALNLSSCGDGTYFIISI</sequence>
<dbReference type="EMBL" id="CAXITT010000754">
    <property type="protein sequence ID" value="CAL1545958.1"/>
    <property type="molecule type" value="Genomic_DNA"/>
</dbReference>